<dbReference type="InterPro" id="IPR017077">
    <property type="entry name" value="Uncharacterised_Ycf55_algae"/>
</dbReference>
<feature type="transmembrane region" description="Helical" evidence="1">
    <location>
        <begin position="163"/>
        <end position="181"/>
    </location>
</feature>
<keyword evidence="3" id="KW-0150">Chloroplast</keyword>
<gene>
    <name evidence="2" type="primary">ycf55</name>
    <name evidence="2" type="ORF">Thor_115</name>
</gene>
<dbReference type="PIRSF" id="PIRSF036962">
    <property type="entry name" value="UCP036962_SignTr_Ycf55"/>
    <property type="match status" value="1"/>
</dbReference>
<accession>A0A1C9CAK7</accession>
<dbReference type="AlphaFoldDB" id="A0A1C9CAK7"/>
<reference evidence="3" key="1">
    <citation type="submission" date="2016-11" db="EMBL/GenBank/DDBJ databases">
        <title>Complete Chloroplast Genome of Thorea hispida.</title>
        <authorList>
            <person name="Nan F."/>
            <person name="Xie S."/>
        </authorList>
    </citation>
    <scope>NUCLEOTIDE SEQUENCE</scope>
</reference>
<protein>
    <submittedName>
        <fullName evidence="2">Uncharacterized protein</fullName>
    </submittedName>
</protein>
<keyword evidence="2" id="KW-0934">Plastid</keyword>
<geneLocation type="plastid" evidence="2"/>
<dbReference type="Pfam" id="PF12452">
    <property type="entry name" value="DUF3685"/>
    <property type="match status" value="1"/>
</dbReference>
<keyword evidence="1" id="KW-0472">Membrane</keyword>
<evidence type="ECO:0000313" key="3">
    <source>
        <dbReference type="EMBL" id="ARX95777.1"/>
    </source>
</evidence>
<organism evidence="2">
    <name type="scientific">Thorea hispida</name>
    <dbReference type="NCBI Taxonomy" id="202687"/>
    <lineage>
        <taxon>Eukaryota</taxon>
        <taxon>Rhodophyta</taxon>
        <taxon>Florideophyceae</taxon>
        <taxon>Nemaliophycidae</taxon>
        <taxon>Thoreales</taxon>
        <taxon>Thoreaceae</taxon>
        <taxon>Thorea</taxon>
    </lineage>
</organism>
<name>A0A1C9CAK7_9FLOR</name>
<keyword evidence="1" id="KW-1133">Transmembrane helix</keyword>
<sequence>MRKYWPSKQGILLNTKVAYLFNKIHLKLNYSLNNQTTTILSFDIINIQAKQELFKIIILELEILILDIIDLNLTLIDIKILSSKIFIDLINKSINSFCNYVISMNYSLYNLDYNYNLFQNSILLDKHILLEELLVYLIFGDYIHNNNHNHYLYRKTPQKYIEILLDNFIIQLGHIVFYQFIFTNKSLFNLLQFLKYSKLNNDSNISVRSLTGFKNNLMLQQLIHYYFIQPQSIYNNYYMVWIFNRQGLLYKYVYMYRDQDIKNLSRMHMIIISILELQDFLYPKIYKLISLTFLTLTYIFTYFFEKILDLFFLKLLKILKIK</sequence>
<proteinExistence type="predicted"/>
<evidence type="ECO:0000313" key="2">
    <source>
        <dbReference type="EMBL" id="AOM65407.1"/>
    </source>
</evidence>
<evidence type="ECO:0000256" key="1">
    <source>
        <dbReference type="SAM" id="Phobius"/>
    </source>
</evidence>
<dbReference type="EMBL" id="KY083065">
    <property type="protein sequence ID" value="ARX95777.1"/>
    <property type="molecule type" value="Genomic_DNA"/>
</dbReference>
<feature type="transmembrane region" description="Helical" evidence="1">
    <location>
        <begin position="285"/>
        <end position="304"/>
    </location>
</feature>
<dbReference type="InterPro" id="IPR022552">
    <property type="entry name" value="UPF_Ycf55"/>
</dbReference>
<dbReference type="EMBL" id="KX284714">
    <property type="protein sequence ID" value="AOM65407.1"/>
    <property type="molecule type" value="Genomic_DNA"/>
</dbReference>
<dbReference type="RefSeq" id="YP_009296472.1">
    <property type="nucleotide sequence ID" value="NC_031171.1"/>
</dbReference>
<dbReference type="GeneID" id="29072812"/>
<keyword evidence="1" id="KW-0812">Transmembrane</keyword>
<reference evidence="2" key="2">
    <citation type="journal article" date="2018" name="PLoS ONE">
        <title>Plastid genome analysis of three Nemaliophycidae red algal species suggests environmental adaptation for iron limited habitats.</title>
        <authorList>
            <person name="Cho C.H."/>
            <person name="Choi J.W."/>
            <person name="Lam D.W."/>
            <person name="Kim K.M."/>
            <person name="Yoon H.S."/>
        </authorList>
    </citation>
    <scope>NUCLEOTIDE SEQUENCE</scope>
</reference>